<dbReference type="PATRIC" id="fig|1359168.3.peg.511"/>
<proteinExistence type="inferred from homology"/>
<dbReference type="OrthoDB" id="9811907at2"/>
<dbReference type="GO" id="GO:1990904">
    <property type="term" value="C:ribonucleoprotein complex"/>
    <property type="evidence" value="ECO:0007669"/>
    <property type="project" value="UniProtKB-KW"/>
</dbReference>
<dbReference type="HAMAP" id="MF_00358">
    <property type="entry name" value="Ribosomal_bS21"/>
    <property type="match status" value="1"/>
</dbReference>
<dbReference type="GO" id="GO:0005840">
    <property type="term" value="C:ribosome"/>
    <property type="evidence" value="ECO:0007669"/>
    <property type="project" value="UniProtKB-KW"/>
</dbReference>
<dbReference type="InterPro" id="IPR038380">
    <property type="entry name" value="Ribosomal_bS21_sf"/>
</dbReference>
<dbReference type="RefSeq" id="WP_045796938.1">
    <property type="nucleotide sequence ID" value="NZ_LANP01000002.1"/>
</dbReference>
<comment type="caution">
    <text evidence="7">The sequence shown here is derived from an EMBL/GenBank/DDBJ whole genome shotgun (WGS) entry which is preliminary data.</text>
</comment>
<dbReference type="EMBL" id="LANP01000002">
    <property type="protein sequence ID" value="KJV57283.1"/>
    <property type="molecule type" value="Genomic_DNA"/>
</dbReference>
<evidence type="ECO:0000313" key="8">
    <source>
        <dbReference type="Proteomes" id="UP000033616"/>
    </source>
</evidence>
<keyword evidence="3 5" id="KW-0687">Ribonucleoprotein</keyword>
<evidence type="ECO:0000256" key="6">
    <source>
        <dbReference type="SAM" id="MobiDB-lite"/>
    </source>
</evidence>
<feature type="region of interest" description="Disordered" evidence="6">
    <location>
        <begin position="39"/>
        <end position="68"/>
    </location>
</feature>
<evidence type="ECO:0000256" key="5">
    <source>
        <dbReference type="HAMAP-Rule" id="MF_00358"/>
    </source>
</evidence>
<reference evidence="7 8" key="1">
    <citation type="submission" date="2015-02" db="EMBL/GenBank/DDBJ databases">
        <title>Genome Sequencing of Rickettsiales.</title>
        <authorList>
            <person name="Daugherty S.C."/>
            <person name="Su Q."/>
            <person name="Abolude K."/>
            <person name="Beier-Sexton M."/>
            <person name="Carlyon J.A."/>
            <person name="Carter R."/>
            <person name="Day N.P."/>
            <person name="Dumler S.J."/>
            <person name="Dyachenko V."/>
            <person name="Godinez A."/>
            <person name="Kurtti T.J."/>
            <person name="Lichay M."/>
            <person name="Mullins K.E."/>
            <person name="Ott S."/>
            <person name="Pappas-Brown V."/>
            <person name="Paris D.H."/>
            <person name="Patel P."/>
            <person name="Richards A.L."/>
            <person name="Sadzewicz L."/>
            <person name="Sears K."/>
            <person name="Seidman D."/>
            <person name="Sengamalay N."/>
            <person name="Stenos J."/>
            <person name="Tallon L.J."/>
            <person name="Vincent G."/>
            <person name="Fraser C.M."/>
            <person name="Munderloh U."/>
            <person name="Dunning-Hotopp J.C."/>
        </authorList>
    </citation>
    <scope>NUCLEOTIDE SEQUENCE [LARGE SCALE GENOMIC DNA]</scope>
    <source>
        <strain evidence="7 8">Fuller</strain>
    </source>
</reference>
<dbReference type="STRING" id="1359168.OCHUTO_0135"/>
<dbReference type="Proteomes" id="UP000033616">
    <property type="component" value="Unassembled WGS sequence"/>
</dbReference>
<comment type="similarity">
    <text evidence="1 5">Belongs to the bacterial ribosomal protein bS21 family.</text>
</comment>
<evidence type="ECO:0000313" key="7">
    <source>
        <dbReference type="EMBL" id="KJV57283.1"/>
    </source>
</evidence>
<evidence type="ECO:0000256" key="4">
    <source>
        <dbReference type="ARBA" id="ARBA00035135"/>
    </source>
</evidence>
<evidence type="ECO:0000256" key="3">
    <source>
        <dbReference type="ARBA" id="ARBA00023274"/>
    </source>
</evidence>
<keyword evidence="2 5" id="KW-0689">Ribosomal protein</keyword>
<evidence type="ECO:0000256" key="2">
    <source>
        <dbReference type="ARBA" id="ARBA00022980"/>
    </source>
</evidence>
<protein>
    <recommendedName>
        <fullName evidence="4 5">Small ribosomal subunit protein bS21</fullName>
    </recommendedName>
</protein>
<dbReference type="GO" id="GO:0006412">
    <property type="term" value="P:translation"/>
    <property type="evidence" value="ECO:0007669"/>
    <property type="project" value="UniProtKB-UniRule"/>
</dbReference>
<dbReference type="AlphaFoldDB" id="A0A0F3MND2"/>
<accession>A0A0F3MND2</accession>
<keyword evidence="8" id="KW-1185">Reference proteome</keyword>
<feature type="compositionally biased region" description="Basic residues" evidence="6">
    <location>
        <begin position="54"/>
        <end position="68"/>
    </location>
</feature>
<dbReference type="Pfam" id="PF01165">
    <property type="entry name" value="Ribosomal_S21"/>
    <property type="match status" value="1"/>
</dbReference>
<dbReference type="Gene3D" id="1.20.5.1150">
    <property type="entry name" value="Ribosomal protein S8"/>
    <property type="match status" value="1"/>
</dbReference>
<dbReference type="NCBIfam" id="TIGR00030">
    <property type="entry name" value="S21p"/>
    <property type="match status" value="1"/>
</dbReference>
<dbReference type="InterPro" id="IPR001911">
    <property type="entry name" value="Ribosomal_bS21"/>
</dbReference>
<organism evidence="7 8">
    <name type="scientific">Orientia chuto str. Dubai</name>
    <dbReference type="NCBI Taxonomy" id="1359168"/>
    <lineage>
        <taxon>Bacteria</taxon>
        <taxon>Pseudomonadati</taxon>
        <taxon>Pseudomonadota</taxon>
        <taxon>Alphaproteobacteria</taxon>
        <taxon>Rickettsiales</taxon>
        <taxon>Rickettsiaceae</taxon>
        <taxon>Rickettsieae</taxon>
        <taxon>Orientia</taxon>
    </lineage>
</organism>
<sequence>MIYVPVNANNSELAIRSLKKKMQRELVFRAMKMSRFYEPPSVKKVRKQQESERRHRKERAMKRRMMEE</sequence>
<name>A0A0F3MND2_9RICK</name>
<evidence type="ECO:0000256" key="1">
    <source>
        <dbReference type="ARBA" id="ARBA00006640"/>
    </source>
</evidence>
<gene>
    <name evidence="5 7" type="primary">rpsU</name>
    <name evidence="7" type="ORF">OCHUTO_0135</name>
</gene>
<dbReference type="GO" id="GO:0003735">
    <property type="term" value="F:structural constituent of ribosome"/>
    <property type="evidence" value="ECO:0007669"/>
    <property type="project" value="InterPro"/>
</dbReference>